<dbReference type="SMART" id="SM00175">
    <property type="entry name" value="RAB"/>
    <property type="match status" value="1"/>
</dbReference>
<evidence type="ECO:0000256" key="2">
    <source>
        <dbReference type="SAM" id="MobiDB-lite"/>
    </source>
</evidence>
<gene>
    <name evidence="3" type="ORF">D9611_008379</name>
</gene>
<proteinExistence type="inferred from homology"/>
<organism evidence="3 4">
    <name type="scientific">Ephemerocybe angulata</name>
    <dbReference type="NCBI Taxonomy" id="980116"/>
    <lineage>
        <taxon>Eukaryota</taxon>
        <taxon>Fungi</taxon>
        <taxon>Dikarya</taxon>
        <taxon>Basidiomycota</taxon>
        <taxon>Agaricomycotina</taxon>
        <taxon>Agaricomycetes</taxon>
        <taxon>Agaricomycetidae</taxon>
        <taxon>Agaricales</taxon>
        <taxon>Agaricineae</taxon>
        <taxon>Psathyrellaceae</taxon>
        <taxon>Ephemerocybe</taxon>
    </lineage>
</organism>
<dbReference type="FunFam" id="3.40.50.300:FF:001447">
    <property type="entry name" value="Ras-related protein Rab-1B"/>
    <property type="match status" value="1"/>
</dbReference>
<dbReference type="InterPro" id="IPR001806">
    <property type="entry name" value="Small_GTPase"/>
</dbReference>
<dbReference type="SMART" id="SM00173">
    <property type="entry name" value="RAS"/>
    <property type="match status" value="1"/>
</dbReference>
<evidence type="ECO:0000313" key="4">
    <source>
        <dbReference type="Proteomes" id="UP000541558"/>
    </source>
</evidence>
<dbReference type="AlphaFoldDB" id="A0A8H5F5F1"/>
<dbReference type="PROSITE" id="PS51419">
    <property type="entry name" value="RAB"/>
    <property type="match status" value="1"/>
</dbReference>
<dbReference type="OrthoDB" id="9989112at2759"/>
<dbReference type="PANTHER" id="PTHR47979">
    <property type="entry name" value="DRAB11-RELATED"/>
    <property type="match status" value="1"/>
</dbReference>
<accession>A0A8H5F5F1</accession>
<dbReference type="SUPFAM" id="SSF52540">
    <property type="entry name" value="P-loop containing nucleoside triphosphate hydrolases"/>
    <property type="match status" value="1"/>
</dbReference>
<sequence>MDDVTGLPLKPGRFGGVARTTLLVLGPRRAATTTTTTATKDHEETPRTLNLNLSYLQSARNHLRQGLRKDSLSSEAQRTMSGPAWDYVLKFIITGDAAVGKSSLLVRLTDQRFLANPDPTLGVEFGSKLITLPGEGRVVKLQCWDTAGTESFRAITRSYYRGAAGCLLVYDVTSRKSFVNARTWLADVREHADPNLTCILVGNKVDLCSSSDPPNPNPSSTSSPPKSSNPTSNPNVKSRPREVSTAEAAEWAKSEGMLFVEASAKSGENVEQAFVDASKDILDKIARGLFKDDRSPGVKLSKPNTNLTLDQGGGSAINMCLTSTIAMPSDGSFPQDIPQEIFDHITDCVAQTCPDSLSNLSLSSRQHFLHRARPRIFRVIRISTPRKIAGLVEIADRDPILFTHTRCLHLNMRLYCNNDIYCRALHRFAMRLRSLRDLHVEGFHPGLQGRRAIYAELNPFFLKAVKAILLTQPITHLSLHHLYDFPLDLIIPLQNLQGLEVTGWSSLSAQLGFNRLRPPAQYNQLIFPMAGTPRPATDIPWRVRTLRCDEGGTELLRFILTAPRTICNGLVRLDITIMRLRHHQGAWSFLHALSSSTALEYLSLGYAQDRGDGDVLTLLSQLSQSSTALPFLPSLISLRLTLEAEDLILAYVAAEKLHIFMAGFPSAILAQHSRPCLEVLEITQVVTSEIWGMTEYCNNVGCIPLIRATQFWSRLDDVLTDETLLPRLQALRMTARYDGKSLPGGSITPQDEQMQRKMSESRGGELLSLLPRATKRISVLDIGLSAEAEARFEEVSSQYGVTSIHTSD</sequence>
<dbReference type="InterPro" id="IPR027417">
    <property type="entry name" value="P-loop_NTPase"/>
</dbReference>
<name>A0A8H5F5F1_9AGAR</name>
<dbReference type="NCBIfam" id="TIGR00231">
    <property type="entry name" value="small_GTP"/>
    <property type="match status" value="1"/>
</dbReference>
<dbReference type="Pfam" id="PF00071">
    <property type="entry name" value="Ras"/>
    <property type="match status" value="1"/>
</dbReference>
<dbReference type="PRINTS" id="PR00449">
    <property type="entry name" value="RASTRNSFRMNG"/>
</dbReference>
<feature type="compositionally biased region" description="Low complexity" evidence="2">
    <location>
        <begin position="218"/>
        <end position="237"/>
    </location>
</feature>
<dbReference type="GO" id="GO:0005525">
    <property type="term" value="F:GTP binding"/>
    <property type="evidence" value="ECO:0007669"/>
    <property type="project" value="InterPro"/>
</dbReference>
<comment type="caution">
    <text evidence="3">The sequence shown here is derived from an EMBL/GenBank/DDBJ whole genome shotgun (WGS) entry which is preliminary data.</text>
</comment>
<dbReference type="Proteomes" id="UP000541558">
    <property type="component" value="Unassembled WGS sequence"/>
</dbReference>
<dbReference type="GO" id="GO:0003924">
    <property type="term" value="F:GTPase activity"/>
    <property type="evidence" value="ECO:0007669"/>
    <property type="project" value="InterPro"/>
</dbReference>
<dbReference type="InterPro" id="IPR050209">
    <property type="entry name" value="Rab_GTPases_membrane_traffic"/>
</dbReference>
<evidence type="ECO:0008006" key="5">
    <source>
        <dbReference type="Google" id="ProtNLM"/>
    </source>
</evidence>
<dbReference type="InterPro" id="IPR005225">
    <property type="entry name" value="Small_GTP-bd"/>
</dbReference>
<comment type="similarity">
    <text evidence="1">Belongs to the small GTPase superfamily. Rab family.</text>
</comment>
<dbReference type="EMBL" id="JAACJK010000165">
    <property type="protein sequence ID" value="KAF5323923.1"/>
    <property type="molecule type" value="Genomic_DNA"/>
</dbReference>
<keyword evidence="4" id="KW-1185">Reference proteome</keyword>
<feature type="region of interest" description="Disordered" evidence="2">
    <location>
        <begin position="742"/>
        <end position="761"/>
    </location>
</feature>
<reference evidence="3 4" key="1">
    <citation type="journal article" date="2020" name="ISME J.">
        <title>Uncovering the hidden diversity of litter-decomposition mechanisms in mushroom-forming fungi.</title>
        <authorList>
            <person name="Floudas D."/>
            <person name="Bentzer J."/>
            <person name="Ahren D."/>
            <person name="Johansson T."/>
            <person name="Persson P."/>
            <person name="Tunlid A."/>
        </authorList>
    </citation>
    <scope>NUCLEOTIDE SEQUENCE [LARGE SCALE GENOMIC DNA]</scope>
    <source>
        <strain evidence="3 4">CBS 175.51</strain>
    </source>
</reference>
<dbReference type="SMART" id="SM00174">
    <property type="entry name" value="RHO"/>
    <property type="match status" value="1"/>
</dbReference>
<evidence type="ECO:0000313" key="3">
    <source>
        <dbReference type="EMBL" id="KAF5323923.1"/>
    </source>
</evidence>
<protein>
    <recommendedName>
        <fullName evidence="5">Ras-domain-containing protein</fullName>
    </recommendedName>
</protein>
<dbReference type="CDD" id="cd00154">
    <property type="entry name" value="Rab"/>
    <property type="match status" value="1"/>
</dbReference>
<feature type="region of interest" description="Disordered" evidence="2">
    <location>
        <begin position="209"/>
        <end position="245"/>
    </location>
</feature>
<dbReference type="Gene3D" id="3.40.50.300">
    <property type="entry name" value="P-loop containing nucleotide triphosphate hydrolases"/>
    <property type="match status" value="1"/>
</dbReference>
<dbReference type="PROSITE" id="PS51420">
    <property type="entry name" value="RHO"/>
    <property type="match status" value="1"/>
</dbReference>
<dbReference type="SMART" id="SM00176">
    <property type="entry name" value="RAN"/>
    <property type="match status" value="1"/>
</dbReference>
<dbReference type="PROSITE" id="PS51421">
    <property type="entry name" value="RAS"/>
    <property type="match status" value="1"/>
</dbReference>
<evidence type="ECO:0000256" key="1">
    <source>
        <dbReference type="ARBA" id="ARBA00006270"/>
    </source>
</evidence>